<sequence length="364" mass="39730">MSGEASTVRVGFLGASSISRKVWAALHAAGLKVTLVGSRDREKALAYIAECTTGLSLAPDQAPEPATYDEVVTADQVDVVYISLPVTEREGWVLKCAANGKHVVCEKPHPSSDALRAWSDALTPKHLLFMDGTMFSHGDYIQKVVESLPRIGTLRYLSGCFCFLAQDPKDIRMNPEMEPMGALGDLGWYCVRFMLHAMKFAMPTAVVGRIVERAPNGAILSFSGELTFVDEETKAPVTGSFFSSFTCAAQNEFVLAGTTGTIEAPDLILPLTSAPTQVTIVRHVMEARGINFHVGREEEVVAVPKEKGHDQETQMWRDVAACLRRDESGALVAREDEAAKWFRVAWMTQCILDKLLESALSCSA</sequence>
<evidence type="ECO:0000259" key="3">
    <source>
        <dbReference type="Pfam" id="PF22725"/>
    </source>
</evidence>
<dbReference type="Pfam" id="PF22725">
    <property type="entry name" value="GFO_IDH_MocA_C3"/>
    <property type="match status" value="1"/>
</dbReference>
<accession>S9W5R2</accession>
<feature type="domain" description="Gfo/Idh/MocA-like oxidoreductase N-terminal" evidence="2">
    <location>
        <begin position="8"/>
        <end position="109"/>
    </location>
</feature>
<protein>
    <submittedName>
        <fullName evidence="4">Oxidoreductase-like protein</fullName>
    </submittedName>
</protein>
<dbReference type="Gene3D" id="3.40.50.720">
    <property type="entry name" value="NAD(P)-binding Rossmann-like Domain"/>
    <property type="match status" value="1"/>
</dbReference>
<evidence type="ECO:0000313" key="4">
    <source>
        <dbReference type="EMBL" id="EPY31210.1"/>
    </source>
</evidence>
<dbReference type="InterPro" id="IPR055170">
    <property type="entry name" value="GFO_IDH_MocA-like_dom"/>
</dbReference>
<dbReference type="PANTHER" id="PTHR46368">
    <property type="match status" value="1"/>
</dbReference>
<proteinExistence type="inferred from homology"/>
<evidence type="ECO:0000256" key="1">
    <source>
        <dbReference type="ARBA" id="ARBA00010928"/>
    </source>
</evidence>
<name>S9W5R2_9TRYP</name>
<comment type="caution">
    <text evidence="4">The sequence shown here is derived from an EMBL/GenBank/DDBJ whole genome shotgun (WGS) entry which is preliminary data.</text>
</comment>
<evidence type="ECO:0000259" key="2">
    <source>
        <dbReference type="Pfam" id="PF01408"/>
    </source>
</evidence>
<comment type="similarity">
    <text evidence="1">Belongs to the Gfo/Idh/MocA family.</text>
</comment>
<evidence type="ECO:0000313" key="5">
    <source>
        <dbReference type="Proteomes" id="UP000015354"/>
    </source>
</evidence>
<dbReference type="InterPro" id="IPR036291">
    <property type="entry name" value="NAD(P)-bd_dom_sf"/>
</dbReference>
<gene>
    <name evidence="4" type="ORF">STCU_03568</name>
</gene>
<dbReference type="Proteomes" id="UP000015354">
    <property type="component" value="Unassembled WGS sequence"/>
</dbReference>
<keyword evidence="5" id="KW-1185">Reference proteome</keyword>
<dbReference type="SUPFAM" id="SSF51735">
    <property type="entry name" value="NAD(P)-binding Rossmann-fold domains"/>
    <property type="match status" value="1"/>
</dbReference>
<reference evidence="4 5" key="1">
    <citation type="journal article" date="2013" name="PLoS ONE">
        <title>Predicting the Proteins of Angomonas deanei, Strigomonas culicis and Their Respective Endosymbionts Reveals New Aspects of the Trypanosomatidae Family.</title>
        <authorList>
            <person name="Motta M.C."/>
            <person name="Martins A.C."/>
            <person name="de Souza S.S."/>
            <person name="Catta-Preta C.M."/>
            <person name="Silva R."/>
            <person name="Klein C.C."/>
            <person name="de Almeida L.G."/>
            <person name="de Lima Cunha O."/>
            <person name="Ciapina L.P."/>
            <person name="Brocchi M."/>
            <person name="Colabardini A.C."/>
            <person name="de Araujo Lima B."/>
            <person name="Machado C.R."/>
            <person name="de Almeida Soares C.M."/>
            <person name="Probst C.M."/>
            <person name="de Menezes C.B."/>
            <person name="Thompson C.E."/>
            <person name="Bartholomeu D.C."/>
            <person name="Gradia D.F."/>
            <person name="Pavoni D.P."/>
            <person name="Grisard E.C."/>
            <person name="Fantinatti-Garboggini F."/>
            <person name="Marchini F.K."/>
            <person name="Rodrigues-Luiz G.F."/>
            <person name="Wagner G."/>
            <person name="Goldman G.H."/>
            <person name="Fietto J.L."/>
            <person name="Elias M.C."/>
            <person name="Goldman M.H."/>
            <person name="Sagot M.F."/>
            <person name="Pereira M."/>
            <person name="Stoco P.H."/>
            <person name="de Mendonca-Neto R.P."/>
            <person name="Teixeira S.M."/>
            <person name="Maciel T.E."/>
            <person name="de Oliveira Mendes T.A."/>
            <person name="Urmenyi T.P."/>
            <person name="de Souza W."/>
            <person name="Schenkman S."/>
            <person name="de Vasconcelos A.T."/>
        </authorList>
    </citation>
    <scope>NUCLEOTIDE SEQUENCE [LARGE SCALE GENOMIC DNA]</scope>
</reference>
<dbReference type="EMBL" id="ATMH01003568">
    <property type="protein sequence ID" value="EPY31210.1"/>
    <property type="molecule type" value="Genomic_DNA"/>
</dbReference>
<organism evidence="4 5">
    <name type="scientific">Strigomonas culicis</name>
    <dbReference type="NCBI Taxonomy" id="28005"/>
    <lineage>
        <taxon>Eukaryota</taxon>
        <taxon>Discoba</taxon>
        <taxon>Euglenozoa</taxon>
        <taxon>Kinetoplastea</taxon>
        <taxon>Metakinetoplastina</taxon>
        <taxon>Trypanosomatida</taxon>
        <taxon>Trypanosomatidae</taxon>
        <taxon>Strigomonadinae</taxon>
        <taxon>Strigomonas</taxon>
    </lineage>
</organism>
<dbReference type="AlphaFoldDB" id="S9W5R2"/>
<dbReference type="PANTHER" id="PTHR46368:SF4">
    <property type="entry name" value="OS10G0403700 PROTEIN"/>
    <property type="match status" value="1"/>
</dbReference>
<dbReference type="Gene3D" id="3.30.360.10">
    <property type="entry name" value="Dihydrodipicolinate Reductase, domain 2"/>
    <property type="match status" value="1"/>
</dbReference>
<dbReference type="SUPFAM" id="SSF55347">
    <property type="entry name" value="Glyceraldehyde-3-phosphate dehydrogenase-like, C-terminal domain"/>
    <property type="match status" value="1"/>
</dbReference>
<feature type="domain" description="GFO/IDH/MocA-like oxidoreductase" evidence="3">
    <location>
        <begin position="150"/>
        <end position="263"/>
    </location>
</feature>
<dbReference type="GO" id="GO:0000166">
    <property type="term" value="F:nucleotide binding"/>
    <property type="evidence" value="ECO:0007669"/>
    <property type="project" value="InterPro"/>
</dbReference>
<dbReference type="InterPro" id="IPR000683">
    <property type="entry name" value="Gfo/Idh/MocA-like_OxRdtase_N"/>
</dbReference>
<dbReference type="OrthoDB" id="277322at2759"/>
<dbReference type="Pfam" id="PF01408">
    <property type="entry name" value="GFO_IDH_MocA"/>
    <property type="match status" value="1"/>
</dbReference>